<protein>
    <recommendedName>
        <fullName evidence="4">Secreted protein</fullName>
    </recommendedName>
</protein>
<keyword evidence="3" id="KW-1185">Reference proteome</keyword>
<organism evidence="2 3">
    <name type="scientific">Fusarium solani</name>
    <name type="common">Filamentous fungus</name>
    <dbReference type="NCBI Taxonomy" id="169388"/>
    <lineage>
        <taxon>Eukaryota</taxon>
        <taxon>Fungi</taxon>
        <taxon>Dikarya</taxon>
        <taxon>Ascomycota</taxon>
        <taxon>Pezizomycotina</taxon>
        <taxon>Sordariomycetes</taxon>
        <taxon>Hypocreomycetidae</taxon>
        <taxon>Hypocreales</taxon>
        <taxon>Nectriaceae</taxon>
        <taxon>Fusarium</taxon>
        <taxon>Fusarium solani species complex</taxon>
    </lineage>
</organism>
<sequence>MILVLLALGVTRGRSFALGPGEGAAEALVLLASTGFFGVAREGPPRPRESVLGGGGLAEARLEGVAGCPGVARDTSPVPGRWGVLGGTLVELIPPFQRDSLSDGRKRRFWNEPWAPNAIVSEALDSSLGMDHIYIGLVEGTCFFKLAVNVVLS</sequence>
<evidence type="ECO:0000256" key="1">
    <source>
        <dbReference type="SAM" id="SignalP"/>
    </source>
</evidence>
<comment type="caution">
    <text evidence="2">The sequence shown here is derived from an EMBL/GenBank/DDBJ whole genome shotgun (WGS) entry which is preliminary data.</text>
</comment>
<dbReference type="Proteomes" id="UP000736672">
    <property type="component" value="Unassembled WGS sequence"/>
</dbReference>
<keyword evidence="1" id="KW-0732">Signal</keyword>
<dbReference type="EMBL" id="JAGTJS010000003">
    <property type="protein sequence ID" value="KAH7273213.1"/>
    <property type="molecule type" value="Genomic_DNA"/>
</dbReference>
<gene>
    <name evidence="2" type="ORF">B0J15DRAFT_460923</name>
</gene>
<dbReference type="AlphaFoldDB" id="A0A9P9L3B7"/>
<evidence type="ECO:0008006" key="4">
    <source>
        <dbReference type="Google" id="ProtNLM"/>
    </source>
</evidence>
<proteinExistence type="predicted"/>
<accession>A0A9P9L3B7</accession>
<name>A0A9P9L3B7_FUSSL</name>
<feature type="signal peptide" evidence="1">
    <location>
        <begin position="1"/>
        <end position="17"/>
    </location>
</feature>
<reference evidence="2" key="1">
    <citation type="journal article" date="2021" name="Nat. Commun.">
        <title>Genetic determinants of endophytism in the Arabidopsis root mycobiome.</title>
        <authorList>
            <person name="Mesny F."/>
            <person name="Miyauchi S."/>
            <person name="Thiergart T."/>
            <person name="Pickel B."/>
            <person name="Atanasova L."/>
            <person name="Karlsson M."/>
            <person name="Huettel B."/>
            <person name="Barry K.W."/>
            <person name="Haridas S."/>
            <person name="Chen C."/>
            <person name="Bauer D."/>
            <person name="Andreopoulos W."/>
            <person name="Pangilinan J."/>
            <person name="LaButti K."/>
            <person name="Riley R."/>
            <person name="Lipzen A."/>
            <person name="Clum A."/>
            <person name="Drula E."/>
            <person name="Henrissat B."/>
            <person name="Kohler A."/>
            <person name="Grigoriev I.V."/>
            <person name="Martin F.M."/>
            <person name="Hacquard S."/>
        </authorList>
    </citation>
    <scope>NUCLEOTIDE SEQUENCE</scope>
    <source>
        <strain evidence="2">FSSC 5 MPI-SDFR-AT-0091</strain>
    </source>
</reference>
<feature type="chain" id="PRO_5040124947" description="Secreted protein" evidence="1">
    <location>
        <begin position="18"/>
        <end position="153"/>
    </location>
</feature>
<evidence type="ECO:0000313" key="2">
    <source>
        <dbReference type="EMBL" id="KAH7273213.1"/>
    </source>
</evidence>
<evidence type="ECO:0000313" key="3">
    <source>
        <dbReference type="Proteomes" id="UP000736672"/>
    </source>
</evidence>